<feature type="non-terminal residue" evidence="4">
    <location>
        <position position="1"/>
    </location>
</feature>
<dbReference type="PROSITE" id="PS50850">
    <property type="entry name" value="MFS"/>
    <property type="match status" value="1"/>
</dbReference>
<feature type="non-terminal residue" evidence="4">
    <location>
        <position position="223"/>
    </location>
</feature>
<dbReference type="EMBL" id="CAXKWB010056612">
    <property type="protein sequence ID" value="CAL4178524.1"/>
    <property type="molecule type" value="Genomic_DNA"/>
</dbReference>
<feature type="transmembrane region" description="Helical" evidence="2">
    <location>
        <begin position="61"/>
        <end position="79"/>
    </location>
</feature>
<evidence type="ECO:0000313" key="4">
    <source>
        <dbReference type="EMBL" id="CAL4178524.1"/>
    </source>
</evidence>
<dbReference type="AlphaFoldDB" id="A0AAV2SDM1"/>
<name>A0AAV2SDM1_MEGNR</name>
<sequence>QFGFRKVAIFGGLLQAISTTISAFSTSALQLFFSFSLINGIGGGLYVNMMFMLMSSYFKKHLGIAVSIEMAGISLGQFLGPPFIRYLLDEYSYKGAAIIFGAINLNIVAVACLFQPAKWHIKSTNLKEVKCNDINQDETGPFIHPQPDVSCKAEHKTEGADIDIVKAQAKMRRRLISRRMSESSMRYSYSRHSLARSSFDLGGITPVASFATLSVLNLNEKDD</sequence>
<keyword evidence="5" id="KW-1185">Reference proteome</keyword>
<dbReference type="InterPro" id="IPR050327">
    <property type="entry name" value="Proton-linked_MCT"/>
</dbReference>
<keyword evidence="2" id="KW-0812">Transmembrane</keyword>
<keyword evidence="2" id="KW-0472">Membrane</keyword>
<feature type="transmembrane region" description="Helical" evidence="2">
    <location>
        <begin position="7"/>
        <end position="25"/>
    </location>
</feature>
<evidence type="ECO:0000256" key="2">
    <source>
        <dbReference type="SAM" id="Phobius"/>
    </source>
</evidence>
<dbReference type="PANTHER" id="PTHR11360:SF284">
    <property type="entry name" value="EG:103B4.3 PROTEIN-RELATED"/>
    <property type="match status" value="1"/>
</dbReference>
<dbReference type="PANTHER" id="PTHR11360">
    <property type="entry name" value="MONOCARBOXYLATE TRANSPORTER"/>
    <property type="match status" value="1"/>
</dbReference>
<proteinExistence type="predicted"/>
<feature type="transmembrane region" description="Helical" evidence="2">
    <location>
        <begin position="31"/>
        <end position="49"/>
    </location>
</feature>
<dbReference type="Gene3D" id="1.20.1250.20">
    <property type="entry name" value="MFS general substrate transporter like domains"/>
    <property type="match status" value="1"/>
</dbReference>
<feature type="domain" description="Major facilitator superfamily (MFS) profile" evidence="3">
    <location>
        <begin position="1"/>
        <end position="223"/>
    </location>
</feature>
<organism evidence="4 5">
    <name type="scientific">Meganyctiphanes norvegica</name>
    <name type="common">Northern krill</name>
    <name type="synonym">Thysanopoda norvegica</name>
    <dbReference type="NCBI Taxonomy" id="48144"/>
    <lineage>
        <taxon>Eukaryota</taxon>
        <taxon>Metazoa</taxon>
        <taxon>Ecdysozoa</taxon>
        <taxon>Arthropoda</taxon>
        <taxon>Crustacea</taxon>
        <taxon>Multicrustacea</taxon>
        <taxon>Malacostraca</taxon>
        <taxon>Eumalacostraca</taxon>
        <taxon>Eucarida</taxon>
        <taxon>Euphausiacea</taxon>
        <taxon>Euphausiidae</taxon>
        <taxon>Meganyctiphanes</taxon>
    </lineage>
</organism>
<evidence type="ECO:0000256" key="1">
    <source>
        <dbReference type="ARBA" id="ARBA00004141"/>
    </source>
</evidence>
<accession>A0AAV2SDM1</accession>
<keyword evidence="2" id="KW-1133">Transmembrane helix</keyword>
<dbReference type="GO" id="GO:0008028">
    <property type="term" value="F:monocarboxylic acid transmembrane transporter activity"/>
    <property type="evidence" value="ECO:0007669"/>
    <property type="project" value="TreeGrafter"/>
</dbReference>
<gene>
    <name evidence="4" type="ORF">MNOR_LOCUS35036</name>
</gene>
<dbReference type="Proteomes" id="UP001497623">
    <property type="component" value="Unassembled WGS sequence"/>
</dbReference>
<comment type="subcellular location">
    <subcellularLocation>
        <location evidence="1">Membrane</location>
        <topology evidence="1">Multi-pass membrane protein</topology>
    </subcellularLocation>
</comment>
<reference evidence="4 5" key="1">
    <citation type="submission" date="2024-05" db="EMBL/GenBank/DDBJ databases">
        <authorList>
            <person name="Wallberg A."/>
        </authorList>
    </citation>
    <scope>NUCLEOTIDE SEQUENCE [LARGE SCALE GENOMIC DNA]</scope>
</reference>
<evidence type="ECO:0000313" key="5">
    <source>
        <dbReference type="Proteomes" id="UP001497623"/>
    </source>
</evidence>
<dbReference type="InterPro" id="IPR020846">
    <property type="entry name" value="MFS_dom"/>
</dbReference>
<feature type="transmembrane region" description="Helical" evidence="2">
    <location>
        <begin position="91"/>
        <end position="114"/>
    </location>
</feature>
<dbReference type="InterPro" id="IPR036259">
    <property type="entry name" value="MFS_trans_sf"/>
</dbReference>
<dbReference type="Pfam" id="PF07690">
    <property type="entry name" value="MFS_1"/>
    <property type="match status" value="1"/>
</dbReference>
<dbReference type="GO" id="GO:0016020">
    <property type="term" value="C:membrane"/>
    <property type="evidence" value="ECO:0007669"/>
    <property type="project" value="UniProtKB-SubCell"/>
</dbReference>
<comment type="caution">
    <text evidence="4">The sequence shown here is derived from an EMBL/GenBank/DDBJ whole genome shotgun (WGS) entry which is preliminary data.</text>
</comment>
<protein>
    <recommendedName>
        <fullName evidence="3">Major facilitator superfamily (MFS) profile domain-containing protein</fullName>
    </recommendedName>
</protein>
<dbReference type="SUPFAM" id="SSF103473">
    <property type="entry name" value="MFS general substrate transporter"/>
    <property type="match status" value="1"/>
</dbReference>
<evidence type="ECO:0000259" key="3">
    <source>
        <dbReference type="PROSITE" id="PS50850"/>
    </source>
</evidence>
<dbReference type="InterPro" id="IPR011701">
    <property type="entry name" value="MFS"/>
</dbReference>